<proteinExistence type="predicted"/>
<dbReference type="InterPro" id="IPR036388">
    <property type="entry name" value="WH-like_DNA-bd_sf"/>
</dbReference>
<dbReference type="NCBIfam" id="TIGR02944">
    <property type="entry name" value="suf_reg_Xantho"/>
    <property type="match status" value="1"/>
</dbReference>
<dbReference type="GO" id="GO:0003700">
    <property type="term" value="F:DNA-binding transcription factor activity"/>
    <property type="evidence" value="ECO:0007669"/>
    <property type="project" value="TreeGrafter"/>
</dbReference>
<evidence type="ECO:0000256" key="1">
    <source>
        <dbReference type="SAM" id="MobiDB-lite"/>
    </source>
</evidence>
<comment type="caution">
    <text evidence="2">The sequence shown here is derived from an EMBL/GenBank/DDBJ whole genome shotgun (WGS) entry which is preliminary data.</text>
</comment>
<keyword evidence="3" id="KW-1185">Reference proteome</keyword>
<dbReference type="Pfam" id="PF02082">
    <property type="entry name" value="Rrf2"/>
    <property type="match status" value="1"/>
</dbReference>
<dbReference type="InterPro" id="IPR036390">
    <property type="entry name" value="WH_DNA-bd_sf"/>
</dbReference>
<protein>
    <submittedName>
        <fullName evidence="2">Transcriptional regulator</fullName>
    </submittedName>
</protein>
<dbReference type="Gene3D" id="1.10.10.10">
    <property type="entry name" value="Winged helix-like DNA-binding domain superfamily/Winged helix DNA-binding domain"/>
    <property type="match status" value="1"/>
</dbReference>
<dbReference type="SUPFAM" id="SSF46785">
    <property type="entry name" value="Winged helix' DNA-binding domain"/>
    <property type="match status" value="1"/>
</dbReference>
<dbReference type="InterPro" id="IPR014290">
    <property type="entry name" value="SUF_FeS_clus_asmbl_reg"/>
</dbReference>
<dbReference type="PANTHER" id="PTHR33221">
    <property type="entry name" value="WINGED HELIX-TURN-HELIX TRANSCRIPTIONAL REGULATOR, RRF2 FAMILY"/>
    <property type="match status" value="1"/>
</dbReference>
<feature type="region of interest" description="Disordered" evidence="1">
    <location>
        <begin position="144"/>
        <end position="170"/>
    </location>
</feature>
<name>A0AAV5N9F1_9PROT</name>
<reference evidence="3" key="1">
    <citation type="journal article" date="2019" name="Int. J. Syst. Evol. Microbiol.">
        <title>The Global Catalogue of Microorganisms (GCM) 10K type strain sequencing project: providing services to taxonomists for standard genome sequencing and annotation.</title>
        <authorList>
            <consortium name="The Broad Institute Genomics Platform"/>
            <consortium name="The Broad Institute Genome Sequencing Center for Infectious Disease"/>
            <person name="Wu L."/>
            <person name="Ma J."/>
        </authorList>
    </citation>
    <scope>NUCLEOTIDE SEQUENCE [LARGE SCALE GENOMIC DNA]</scope>
    <source>
        <strain evidence="3">NBRC 3267</strain>
    </source>
</reference>
<dbReference type="PROSITE" id="PS51197">
    <property type="entry name" value="HTH_RRF2_2"/>
    <property type="match status" value="1"/>
</dbReference>
<evidence type="ECO:0000313" key="3">
    <source>
        <dbReference type="Proteomes" id="UP001156614"/>
    </source>
</evidence>
<dbReference type="Proteomes" id="UP001156614">
    <property type="component" value="Unassembled WGS sequence"/>
</dbReference>
<dbReference type="InterPro" id="IPR000944">
    <property type="entry name" value="Tscrpt_reg_Rrf2"/>
</dbReference>
<accession>A0AAV5N9F1</accession>
<dbReference type="EMBL" id="BSNU01000001">
    <property type="protein sequence ID" value="GLQ61302.1"/>
    <property type="molecule type" value="Genomic_DNA"/>
</dbReference>
<dbReference type="InterPro" id="IPR030489">
    <property type="entry name" value="TR_Rrf2-type_CS"/>
</dbReference>
<dbReference type="AlphaFoldDB" id="A0AAV5N9F1"/>
<sequence>MNECNVSVQAMLRLSKLADYATVLLVHLGQHEGLATAAALAGETGVPEPTVAKLLKGLASSGLVISHRGARGGYRLAGALEEITIATVIAVVDGPISITACCDGRECEHSSLCGLSGQWDMVNDAILRTLNSITLADMDRHSVLHSGKEPKEPSLDTTGAGPVPVADPVN</sequence>
<organism evidence="2 3">
    <name type="scientific">Gluconobacter cerinus</name>
    <dbReference type="NCBI Taxonomy" id="38307"/>
    <lineage>
        <taxon>Bacteria</taxon>
        <taxon>Pseudomonadati</taxon>
        <taxon>Pseudomonadota</taxon>
        <taxon>Alphaproteobacteria</taxon>
        <taxon>Acetobacterales</taxon>
        <taxon>Acetobacteraceae</taxon>
        <taxon>Gluconobacter</taxon>
    </lineage>
</organism>
<dbReference type="PANTHER" id="PTHR33221:SF2">
    <property type="entry name" value="TRANSCRIPTIONAL REGULATOR"/>
    <property type="match status" value="1"/>
</dbReference>
<gene>
    <name evidence="2" type="ORF">GCM10007867_01470</name>
</gene>
<dbReference type="NCBIfam" id="TIGR00738">
    <property type="entry name" value="rrf2_super"/>
    <property type="match status" value="1"/>
</dbReference>
<dbReference type="PROSITE" id="PS01332">
    <property type="entry name" value="HTH_RRF2_1"/>
    <property type="match status" value="1"/>
</dbReference>
<dbReference type="GO" id="GO:0005829">
    <property type="term" value="C:cytosol"/>
    <property type="evidence" value="ECO:0007669"/>
    <property type="project" value="TreeGrafter"/>
</dbReference>
<feature type="compositionally biased region" description="Basic and acidic residues" evidence="1">
    <location>
        <begin position="144"/>
        <end position="154"/>
    </location>
</feature>
<evidence type="ECO:0000313" key="2">
    <source>
        <dbReference type="EMBL" id="GLQ61302.1"/>
    </source>
</evidence>